<dbReference type="PANTHER" id="PTHR48094">
    <property type="entry name" value="PROTEIN/NUCLEIC ACID DEGLYCASE DJ-1-RELATED"/>
    <property type="match status" value="1"/>
</dbReference>
<dbReference type="SUPFAM" id="SSF52317">
    <property type="entry name" value="Class I glutamine amidotransferase-like"/>
    <property type="match status" value="1"/>
</dbReference>
<reference evidence="6" key="1">
    <citation type="journal article" date="2019" name="Int. J. Syst. Evol. Microbiol.">
        <title>The Global Catalogue of Microorganisms (GCM) 10K type strain sequencing project: providing services to taxonomists for standard genome sequencing and annotation.</title>
        <authorList>
            <consortium name="The Broad Institute Genomics Platform"/>
            <consortium name="The Broad Institute Genome Sequencing Center for Infectious Disease"/>
            <person name="Wu L."/>
            <person name="Ma J."/>
        </authorList>
    </citation>
    <scope>NUCLEOTIDE SEQUENCE [LARGE SCALE GENOMIC DNA]</scope>
    <source>
        <strain evidence="6">NBRC 101365</strain>
    </source>
</reference>
<dbReference type="Pfam" id="PF01965">
    <property type="entry name" value="DJ-1_PfpI"/>
    <property type="match status" value="1"/>
</dbReference>
<comment type="caution">
    <text evidence="5">The sequence shown here is derived from an EMBL/GenBank/DDBJ whole genome shotgun (WGS) entry which is preliminary data.</text>
</comment>
<dbReference type="InterPro" id="IPR002818">
    <property type="entry name" value="DJ-1/PfpI"/>
</dbReference>
<evidence type="ECO:0000256" key="1">
    <source>
        <dbReference type="ARBA" id="ARBA00023016"/>
    </source>
</evidence>
<evidence type="ECO:0000256" key="2">
    <source>
        <dbReference type="ARBA" id="ARBA00023239"/>
    </source>
</evidence>
<dbReference type="EMBL" id="BSPC01000007">
    <property type="protein sequence ID" value="GLS18020.1"/>
    <property type="molecule type" value="Genomic_DNA"/>
</dbReference>
<keyword evidence="5" id="KW-0315">Glutamine amidotransferase</keyword>
<accession>A0ABQ6CD05</accession>
<evidence type="ECO:0000313" key="5">
    <source>
        <dbReference type="EMBL" id="GLS18020.1"/>
    </source>
</evidence>
<evidence type="ECO:0000259" key="4">
    <source>
        <dbReference type="Pfam" id="PF01965"/>
    </source>
</evidence>
<name>A0ABQ6CD05_9HYPH</name>
<keyword evidence="2" id="KW-0456">Lyase</keyword>
<dbReference type="RefSeq" id="WP_284310847.1">
    <property type="nucleotide sequence ID" value="NZ_BSPC01000007.1"/>
</dbReference>
<organism evidence="5 6">
    <name type="scientific">Labrys miyagiensis</name>
    <dbReference type="NCBI Taxonomy" id="346912"/>
    <lineage>
        <taxon>Bacteria</taxon>
        <taxon>Pseudomonadati</taxon>
        <taxon>Pseudomonadota</taxon>
        <taxon>Alphaproteobacteria</taxon>
        <taxon>Hyphomicrobiales</taxon>
        <taxon>Xanthobacteraceae</taxon>
        <taxon>Labrys</taxon>
    </lineage>
</organism>
<comment type="similarity">
    <text evidence="3">Belongs to the peptidase C56 family. HSP31-like subfamily.</text>
</comment>
<dbReference type="Proteomes" id="UP001156882">
    <property type="component" value="Unassembled WGS sequence"/>
</dbReference>
<dbReference type="InterPro" id="IPR050325">
    <property type="entry name" value="Prot/Nucl_acid_deglycase"/>
</dbReference>
<dbReference type="CDD" id="cd03141">
    <property type="entry name" value="GATase1_Hsp31_like"/>
    <property type="match status" value="1"/>
</dbReference>
<evidence type="ECO:0000256" key="3">
    <source>
        <dbReference type="ARBA" id="ARBA00038493"/>
    </source>
</evidence>
<sequence>MPDRARILVVLTNHSAYPSRPDKTGLWLAELTHFLDVVDAAGYEADFVSPGGGPVPLDERSLGWLYLNSETRKYLKNPAFMSSLKNTKAATDVDPTDYAAIYYAGGHGTMWDFRDSAALRNLGERIYRQGGVVSAVCHGVAALLDLQDRNGRPLVAGRKVTGFSTREEWLSGLKGQVPFLLEDELIAKGARYSKALLPFTSFVVVDGRIATGQNPGSSKAIAKAVVKLLGEPALVKEGSP</sequence>
<keyword evidence="1" id="KW-0346">Stress response</keyword>
<evidence type="ECO:0000313" key="6">
    <source>
        <dbReference type="Proteomes" id="UP001156882"/>
    </source>
</evidence>
<proteinExistence type="inferred from homology"/>
<dbReference type="PANTHER" id="PTHR48094:SF11">
    <property type="entry name" value="GLUTATHIONE-INDEPENDENT GLYOXALASE HSP31-RELATED"/>
    <property type="match status" value="1"/>
</dbReference>
<gene>
    <name evidence="5" type="ORF">GCM10007874_10360</name>
</gene>
<feature type="domain" description="DJ-1/PfpI" evidence="4">
    <location>
        <begin position="30"/>
        <end position="227"/>
    </location>
</feature>
<protein>
    <submittedName>
        <fullName evidence="5">Type 1 glutamine amidotransferase domain-containing protein</fullName>
    </submittedName>
</protein>
<dbReference type="InterPro" id="IPR029062">
    <property type="entry name" value="Class_I_gatase-like"/>
</dbReference>
<dbReference type="Gene3D" id="3.40.50.880">
    <property type="match status" value="1"/>
</dbReference>
<keyword evidence="6" id="KW-1185">Reference proteome</keyword>